<dbReference type="PANTHER" id="PTHR30474">
    <property type="entry name" value="CELL CYCLE PROTEIN"/>
    <property type="match status" value="1"/>
</dbReference>
<evidence type="ECO:0000256" key="4">
    <source>
        <dbReference type="ARBA" id="ARBA00022989"/>
    </source>
</evidence>
<comment type="subcellular location">
    <subcellularLocation>
        <location evidence="1">Membrane</location>
        <topology evidence="1">Multi-pass membrane protein</topology>
    </subcellularLocation>
</comment>
<dbReference type="InterPro" id="IPR001182">
    <property type="entry name" value="FtsW/RodA"/>
</dbReference>
<reference evidence="7 8" key="1">
    <citation type="submission" date="2020-08" db="EMBL/GenBank/DDBJ databases">
        <title>Genomic Encyclopedia of Type Strains, Phase IV (KMG-IV): sequencing the most valuable type-strain genomes for metagenomic binning, comparative biology and taxonomic classification.</title>
        <authorList>
            <person name="Goeker M."/>
        </authorList>
    </citation>
    <scope>NUCLEOTIDE SEQUENCE [LARGE SCALE GENOMIC DNA]</scope>
    <source>
        <strain evidence="7 8">DSM 105481</strain>
    </source>
</reference>
<sequence>MKKEQFLSEVSRSIRSKEACKLVEIELNNHLKQTKEALKKQGLNDKEAEQKAVLMMGNPIHLGRKMDRLHRPKVDWKMIGLFLFIIVLGMVPIFVFESEHTAMAFIHKFIVTLIGIAFATILMFFDYRKLQKLGIGWFVIGWGIISFALISGNRVNGSATLVLGPFSTDISITLPLFLIGWAGVFRNEKMKMYMVVILYLITSYLIVLTPNLFVFGMFTIITGVMLWGSHFAKRKIIWSYVISLVTVAVVPLYAWFTTGIKEYQLVRLLAFLNPEKYAESSGYHYVKMKELRDGTGWFWQSIPESGSLLPESTTDFVFISLSYTLGWTFAVVLGGTLVLLILRMFYVVKTVRDGYGKILVIGALSLFAFQVMFNLGMSFGVFPIMSVSLPFISYGNMQVLMNAGLIGLVLSVYRKKDLMRAMTL</sequence>
<keyword evidence="5 6" id="KW-0472">Membrane</keyword>
<feature type="transmembrane region" description="Helical" evidence="6">
    <location>
        <begin position="162"/>
        <end position="183"/>
    </location>
</feature>
<keyword evidence="8" id="KW-1185">Reference proteome</keyword>
<proteinExistence type="predicted"/>
<keyword evidence="2 6" id="KW-0812">Transmembrane</keyword>
<evidence type="ECO:0000256" key="5">
    <source>
        <dbReference type="ARBA" id="ARBA00023136"/>
    </source>
</evidence>
<feature type="transmembrane region" description="Helical" evidence="6">
    <location>
        <begin position="74"/>
        <end position="96"/>
    </location>
</feature>
<accession>A0ABR6CM32</accession>
<organism evidence="7 8">
    <name type="scientific">Peribacillus huizhouensis</name>
    <dbReference type="NCBI Taxonomy" id="1501239"/>
    <lineage>
        <taxon>Bacteria</taxon>
        <taxon>Bacillati</taxon>
        <taxon>Bacillota</taxon>
        <taxon>Bacilli</taxon>
        <taxon>Bacillales</taxon>
        <taxon>Bacillaceae</taxon>
        <taxon>Peribacillus</taxon>
    </lineage>
</organism>
<keyword evidence="7" id="KW-0132">Cell division</keyword>
<dbReference type="Pfam" id="PF01098">
    <property type="entry name" value="FTSW_RODA_SPOVE"/>
    <property type="match status" value="1"/>
</dbReference>
<feature type="transmembrane region" description="Helical" evidence="6">
    <location>
        <begin position="325"/>
        <end position="346"/>
    </location>
</feature>
<keyword evidence="7" id="KW-0131">Cell cycle</keyword>
<dbReference type="PANTHER" id="PTHR30474:SF1">
    <property type="entry name" value="PEPTIDOGLYCAN GLYCOSYLTRANSFERASE MRDB"/>
    <property type="match status" value="1"/>
</dbReference>
<evidence type="ECO:0000256" key="1">
    <source>
        <dbReference type="ARBA" id="ARBA00004141"/>
    </source>
</evidence>
<protein>
    <submittedName>
        <fullName evidence="7">Cell division protein FtsW (Lipid II flippase)</fullName>
    </submittedName>
</protein>
<feature type="transmembrane region" description="Helical" evidence="6">
    <location>
        <begin position="358"/>
        <end position="385"/>
    </location>
</feature>
<dbReference type="EMBL" id="JACJHX010000002">
    <property type="protein sequence ID" value="MBA9025776.1"/>
    <property type="molecule type" value="Genomic_DNA"/>
</dbReference>
<feature type="transmembrane region" description="Helical" evidence="6">
    <location>
        <begin position="132"/>
        <end position="150"/>
    </location>
</feature>
<evidence type="ECO:0000256" key="6">
    <source>
        <dbReference type="SAM" id="Phobius"/>
    </source>
</evidence>
<feature type="transmembrane region" description="Helical" evidence="6">
    <location>
        <begin position="391"/>
        <end position="413"/>
    </location>
</feature>
<dbReference type="RefSeq" id="WP_182501806.1">
    <property type="nucleotide sequence ID" value="NZ_JACJHX010000002.1"/>
</dbReference>
<keyword evidence="3" id="KW-0133">Cell shape</keyword>
<feature type="transmembrane region" description="Helical" evidence="6">
    <location>
        <begin position="102"/>
        <end position="125"/>
    </location>
</feature>
<evidence type="ECO:0000313" key="7">
    <source>
        <dbReference type="EMBL" id="MBA9025776.1"/>
    </source>
</evidence>
<keyword evidence="4 6" id="KW-1133">Transmembrane helix</keyword>
<evidence type="ECO:0000313" key="8">
    <source>
        <dbReference type="Proteomes" id="UP000626697"/>
    </source>
</evidence>
<feature type="transmembrane region" description="Helical" evidence="6">
    <location>
        <begin position="236"/>
        <end position="256"/>
    </location>
</feature>
<dbReference type="GO" id="GO:0051301">
    <property type="term" value="P:cell division"/>
    <property type="evidence" value="ECO:0007669"/>
    <property type="project" value="UniProtKB-KW"/>
</dbReference>
<evidence type="ECO:0000256" key="3">
    <source>
        <dbReference type="ARBA" id="ARBA00022960"/>
    </source>
</evidence>
<name>A0ABR6CM32_9BACI</name>
<feature type="transmembrane region" description="Helical" evidence="6">
    <location>
        <begin position="190"/>
        <end position="206"/>
    </location>
</feature>
<comment type="caution">
    <text evidence="7">The sequence shown here is derived from an EMBL/GenBank/DDBJ whole genome shotgun (WGS) entry which is preliminary data.</text>
</comment>
<gene>
    <name evidence="7" type="ORF">HNP81_001059</name>
</gene>
<dbReference type="NCBIfam" id="NF038403">
    <property type="entry name" value="perm_prefix_1"/>
    <property type="match status" value="1"/>
</dbReference>
<dbReference type="Proteomes" id="UP000626697">
    <property type="component" value="Unassembled WGS sequence"/>
</dbReference>
<evidence type="ECO:0000256" key="2">
    <source>
        <dbReference type="ARBA" id="ARBA00022692"/>
    </source>
</evidence>
<dbReference type="InterPro" id="IPR047928">
    <property type="entry name" value="Perm_prefix_1"/>
</dbReference>